<feature type="domain" description="Phospholipid/glycerol acyltransferase" evidence="3">
    <location>
        <begin position="47"/>
        <end position="159"/>
    </location>
</feature>
<evidence type="ECO:0000313" key="4">
    <source>
        <dbReference type="EMBL" id="OGG05216.1"/>
    </source>
</evidence>
<organism evidence="4 5">
    <name type="scientific">Candidatus Glassbacteria bacterium RIFCSPLOWO2_12_FULL_58_11</name>
    <dbReference type="NCBI Taxonomy" id="1817867"/>
    <lineage>
        <taxon>Bacteria</taxon>
        <taxon>Candidatus Glassiibacteriota</taxon>
    </lineage>
</organism>
<keyword evidence="2" id="KW-0012">Acyltransferase</keyword>
<dbReference type="SUPFAM" id="SSF69593">
    <property type="entry name" value="Glycerol-3-phosphate (1)-acyltransferase"/>
    <property type="match status" value="1"/>
</dbReference>
<dbReference type="STRING" id="1817867.A3F83_08555"/>
<evidence type="ECO:0000313" key="5">
    <source>
        <dbReference type="Proteomes" id="UP000179129"/>
    </source>
</evidence>
<dbReference type="AlphaFoldDB" id="A0A1F5YYK7"/>
<proteinExistence type="predicted"/>
<evidence type="ECO:0000256" key="1">
    <source>
        <dbReference type="ARBA" id="ARBA00022679"/>
    </source>
</evidence>
<dbReference type="EMBL" id="MFIX01000079">
    <property type="protein sequence ID" value="OGG05216.1"/>
    <property type="molecule type" value="Genomic_DNA"/>
</dbReference>
<dbReference type="InterPro" id="IPR002123">
    <property type="entry name" value="Plipid/glycerol_acylTrfase"/>
</dbReference>
<evidence type="ECO:0000259" key="3">
    <source>
        <dbReference type="SMART" id="SM00563"/>
    </source>
</evidence>
<name>A0A1F5YYK7_9BACT</name>
<dbReference type="CDD" id="cd07989">
    <property type="entry name" value="LPLAT_AGPAT-like"/>
    <property type="match status" value="1"/>
</dbReference>
<dbReference type="GO" id="GO:0006654">
    <property type="term" value="P:phosphatidic acid biosynthetic process"/>
    <property type="evidence" value="ECO:0007669"/>
    <property type="project" value="TreeGrafter"/>
</dbReference>
<dbReference type="GO" id="GO:0003841">
    <property type="term" value="F:1-acylglycerol-3-phosphate O-acyltransferase activity"/>
    <property type="evidence" value="ECO:0007669"/>
    <property type="project" value="TreeGrafter"/>
</dbReference>
<dbReference type="PANTHER" id="PTHR10434">
    <property type="entry name" value="1-ACYL-SN-GLYCEROL-3-PHOSPHATE ACYLTRANSFERASE"/>
    <property type="match status" value="1"/>
</dbReference>
<dbReference type="Pfam" id="PF01553">
    <property type="entry name" value="Acyltransferase"/>
    <property type="match status" value="1"/>
</dbReference>
<evidence type="ECO:0000256" key="2">
    <source>
        <dbReference type="ARBA" id="ARBA00023315"/>
    </source>
</evidence>
<sequence length="232" mass="26422">MRQKKPVKKRVKQLIYRFSQWLARQLLKLFFGCRYCYEEPIPTEGPLIIASNHSSYLDPPSVGAGIAREIHFLAKRELFKNPFFGALIRFYHAVPIRRAGMDWEGLARIREILDGGGAVILFPEGTRQRGGSLGKPRFGVGKLAQETRASILPVYARGTADLRAAFLRRRPMRITYGRLILPGQYEDFELNPRGQLAISGLVMERIAELKDKLETAGNLQDRPEKRENGELK</sequence>
<reference evidence="4 5" key="1">
    <citation type="journal article" date="2016" name="Nat. Commun.">
        <title>Thousands of microbial genomes shed light on interconnected biogeochemical processes in an aquifer system.</title>
        <authorList>
            <person name="Anantharaman K."/>
            <person name="Brown C.T."/>
            <person name="Hug L.A."/>
            <person name="Sharon I."/>
            <person name="Castelle C.J."/>
            <person name="Probst A.J."/>
            <person name="Thomas B.C."/>
            <person name="Singh A."/>
            <person name="Wilkins M.J."/>
            <person name="Karaoz U."/>
            <person name="Brodie E.L."/>
            <person name="Williams K.H."/>
            <person name="Hubbard S.S."/>
            <person name="Banfield J.F."/>
        </authorList>
    </citation>
    <scope>NUCLEOTIDE SEQUENCE [LARGE SCALE GENOMIC DNA]</scope>
</reference>
<protein>
    <recommendedName>
        <fullName evidence="3">Phospholipid/glycerol acyltransferase domain-containing protein</fullName>
    </recommendedName>
</protein>
<gene>
    <name evidence="4" type="ORF">A3F83_08555</name>
</gene>
<dbReference type="Proteomes" id="UP000179129">
    <property type="component" value="Unassembled WGS sequence"/>
</dbReference>
<accession>A0A1F5YYK7</accession>
<comment type="caution">
    <text evidence="4">The sequence shown here is derived from an EMBL/GenBank/DDBJ whole genome shotgun (WGS) entry which is preliminary data.</text>
</comment>
<dbReference type="PANTHER" id="PTHR10434:SF11">
    <property type="entry name" value="1-ACYL-SN-GLYCEROL-3-PHOSPHATE ACYLTRANSFERASE"/>
    <property type="match status" value="1"/>
</dbReference>
<dbReference type="SMART" id="SM00563">
    <property type="entry name" value="PlsC"/>
    <property type="match status" value="1"/>
</dbReference>
<keyword evidence="1" id="KW-0808">Transferase</keyword>